<proteinExistence type="predicted"/>
<gene>
    <name evidence="1" type="ORF">F4821DRAFT_240418</name>
</gene>
<keyword evidence="2" id="KW-1185">Reference proteome</keyword>
<name>A0ACC0CZ08_9PEZI</name>
<comment type="caution">
    <text evidence="1">The sequence shown here is derived from an EMBL/GenBank/DDBJ whole genome shotgun (WGS) entry which is preliminary data.</text>
</comment>
<accession>A0ACC0CZ08</accession>
<dbReference type="EMBL" id="MU394324">
    <property type="protein sequence ID" value="KAI6085538.1"/>
    <property type="molecule type" value="Genomic_DNA"/>
</dbReference>
<sequence length="865" mass="96356">MASVNRPVDIKQKEADVNRKLQIYGIVNAFQNGKVPSNEQIDVALNSFLASRALATPSKKLSSEGQQLVSDFKSVVNQAKNLLLSKNEGNLLQDFIWQTQQFDPKAINTPNAPLDKDTAKQHGDQALEGLRTLGTLIITNGQFRKLLNDATILLRDIAGDAATNAAGKVRPAGEDLAQIDRPADDNTWHDTPNISKEGVKSQFSSVYKSDPAQDAKGVAGSAAQAVRQPDGTAGDRVNAAQNAASRAAGQVKSNIDPETRDTAKETAQAYRERTKQYLSKKMPEDRREQTIWRLKKMVLECQQHPDYNQAISTLLDLAEQYGSHSKRLTAGGAGTVKETRTHLAAAEADLKTLIERFANGTSTDDLWSSINAIYEDSDNDPELRNWFKSLDRYVRRCLQEQGYIMEDASTEEWHRLYDHGNYLLREKYRTHTDRVVDELKFLGDQFDQDAQNKKFAQSVQKLFKDLGNDDNGKPTFKPHLIKDLTDVIIPAAFERIAYIPIPRIEYSDSEIDAVVENLVLESDNFMPNVLEVASDNYFRWGRKKIASKNKNSIDVKVTGVQMDLRDVSFYVKRKQGFPSITDTGVANIKMAGDGFCFRLKLSTADEKDKQHFMKVDSVDVDVNHLQIKLVKSHHKLLFGLFKPLLLKVLKPVIQKTAEKQIKEQFNKFDQLLYQVKQEADRALSEASRDPENAPNIYNRYVQAAQKQFLQGKKKAEAVAADKKVNMAVTKEDSIFPNVHLPGGISSKATEYKELARKGELWESPVFSIGAASRSSNIPAAPQVTRKPHAASSNINTHSNTHSNSNSNYTNGNSYQSNDNYTNGNYSNGGYTNGRTTNGKYSNPMTTTGPTAHSVPTISTGNTTTI</sequence>
<protein>
    <submittedName>
        <fullName evidence="1">Uncharacterized protein</fullName>
    </submittedName>
</protein>
<dbReference type="Proteomes" id="UP001497680">
    <property type="component" value="Unassembled WGS sequence"/>
</dbReference>
<organism evidence="1 2">
    <name type="scientific">Hypoxylon rubiginosum</name>
    <dbReference type="NCBI Taxonomy" id="110542"/>
    <lineage>
        <taxon>Eukaryota</taxon>
        <taxon>Fungi</taxon>
        <taxon>Dikarya</taxon>
        <taxon>Ascomycota</taxon>
        <taxon>Pezizomycotina</taxon>
        <taxon>Sordariomycetes</taxon>
        <taxon>Xylariomycetidae</taxon>
        <taxon>Xylariales</taxon>
        <taxon>Hypoxylaceae</taxon>
        <taxon>Hypoxylon</taxon>
    </lineage>
</organism>
<reference evidence="1 2" key="1">
    <citation type="journal article" date="2022" name="New Phytol.">
        <title>Ecological generalism drives hyperdiversity of secondary metabolite gene clusters in xylarialean endophytes.</title>
        <authorList>
            <person name="Franco M.E.E."/>
            <person name="Wisecaver J.H."/>
            <person name="Arnold A.E."/>
            <person name="Ju Y.M."/>
            <person name="Slot J.C."/>
            <person name="Ahrendt S."/>
            <person name="Moore L.P."/>
            <person name="Eastman K.E."/>
            <person name="Scott K."/>
            <person name="Konkel Z."/>
            <person name="Mondo S.J."/>
            <person name="Kuo A."/>
            <person name="Hayes R.D."/>
            <person name="Haridas S."/>
            <person name="Andreopoulos B."/>
            <person name="Riley R."/>
            <person name="LaButti K."/>
            <person name="Pangilinan J."/>
            <person name="Lipzen A."/>
            <person name="Amirebrahimi M."/>
            <person name="Yan J."/>
            <person name="Adam C."/>
            <person name="Keymanesh K."/>
            <person name="Ng V."/>
            <person name="Louie K."/>
            <person name="Northen T."/>
            <person name="Drula E."/>
            <person name="Henrissat B."/>
            <person name="Hsieh H.M."/>
            <person name="Youens-Clark K."/>
            <person name="Lutzoni F."/>
            <person name="Miadlikowska J."/>
            <person name="Eastwood D.C."/>
            <person name="Hamelin R.C."/>
            <person name="Grigoriev I.V."/>
            <person name="U'Ren J.M."/>
        </authorList>
    </citation>
    <scope>NUCLEOTIDE SEQUENCE [LARGE SCALE GENOMIC DNA]</scope>
    <source>
        <strain evidence="1 2">ER1909</strain>
    </source>
</reference>
<evidence type="ECO:0000313" key="1">
    <source>
        <dbReference type="EMBL" id="KAI6085538.1"/>
    </source>
</evidence>
<evidence type="ECO:0000313" key="2">
    <source>
        <dbReference type="Proteomes" id="UP001497680"/>
    </source>
</evidence>